<dbReference type="KEGG" id="span:AWL63_24275"/>
<dbReference type="AlphaFoldDB" id="A0A1B3ZIS2"/>
<dbReference type="Gene3D" id="1.10.1740.10">
    <property type="match status" value="1"/>
</dbReference>
<organism evidence="7 8">
    <name type="scientific">Sphingomonas panacis</name>
    <dbReference type="NCBI Taxonomy" id="1560345"/>
    <lineage>
        <taxon>Bacteria</taxon>
        <taxon>Pseudomonadati</taxon>
        <taxon>Pseudomonadota</taxon>
        <taxon>Alphaproteobacteria</taxon>
        <taxon>Sphingomonadales</taxon>
        <taxon>Sphingomonadaceae</taxon>
        <taxon>Sphingomonas</taxon>
    </lineage>
</organism>
<dbReference type="InterPro" id="IPR013249">
    <property type="entry name" value="RNA_pol_sigma70_r4_t2"/>
</dbReference>
<evidence type="ECO:0000313" key="7">
    <source>
        <dbReference type="EMBL" id="AOH87327.1"/>
    </source>
</evidence>
<protein>
    <submittedName>
        <fullName evidence="7">RNA polymerase subunit sigma-24</fullName>
    </submittedName>
</protein>
<feature type="domain" description="RNA polymerase sigma-70 region 2" evidence="5">
    <location>
        <begin position="20"/>
        <end position="85"/>
    </location>
</feature>
<evidence type="ECO:0000259" key="5">
    <source>
        <dbReference type="Pfam" id="PF04542"/>
    </source>
</evidence>
<evidence type="ECO:0000256" key="2">
    <source>
        <dbReference type="ARBA" id="ARBA00023015"/>
    </source>
</evidence>
<dbReference type="SUPFAM" id="SSF88946">
    <property type="entry name" value="Sigma2 domain of RNA polymerase sigma factors"/>
    <property type="match status" value="1"/>
</dbReference>
<dbReference type="InterPro" id="IPR014284">
    <property type="entry name" value="RNA_pol_sigma-70_dom"/>
</dbReference>
<geneLocation type="plasmid" evidence="8"/>
<keyword evidence="3" id="KW-0731">Sigma factor</keyword>
<dbReference type="InterPro" id="IPR013325">
    <property type="entry name" value="RNA_pol_sigma_r2"/>
</dbReference>
<keyword evidence="8" id="KW-1185">Reference proteome</keyword>
<dbReference type="Pfam" id="PF04542">
    <property type="entry name" value="Sigma70_r2"/>
    <property type="match status" value="1"/>
</dbReference>
<proteinExistence type="inferred from homology"/>
<evidence type="ECO:0000259" key="6">
    <source>
        <dbReference type="Pfam" id="PF08281"/>
    </source>
</evidence>
<dbReference type="Proteomes" id="UP000094256">
    <property type="component" value="Plasmid unnamed"/>
</dbReference>
<dbReference type="Gene3D" id="1.10.10.10">
    <property type="entry name" value="Winged helix-like DNA-binding domain superfamily/Winged helix DNA-binding domain"/>
    <property type="match status" value="1"/>
</dbReference>
<dbReference type="GO" id="GO:0003677">
    <property type="term" value="F:DNA binding"/>
    <property type="evidence" value="ECO:0007669"/>
    <property type="project" value="InterPro"/>
</dbReference>
<dbReference type="PANTHER" id="PTHR43133">
    <property type="entry name" value="RNA POLYMERASE ECF-TYPE SIGMA FACTO"/>
    <property type="match status" value="1"/>
</dbReference>
<keyword evidence="7" id="KW-0614">Plasmid</keyword>
<gene>
    <name evidence="7" type="ORF">AWL63_24275</name>
</gene>
<dbReference type="InterPro" id="IPR007627">
    <property type="entry name" value="RNA_pol_sigma70_r2"/>
</dbReference>
<dbReference type="CDD" id="cd06171">
    <property type="entry name" value="Sigma70_r4"/>
    <property type="match status" value="1"/>
</dbReference>
<comment type="similarity">
    <text evidence="1">Belongs to the sigma-70 factor family. ECF subfamily.</text>
</comment>
<feature type="domain" description="RNA polymerase sigma factor 70 region 4 type 2" evidence="6">
    <location>
        <begin position="119"/>
        <end position="169"/>
    </location>
</feature>
<keyword evidence="2" id="KW-0805">Transcription regulation</keyword>
<name>A0A1B3ZIS2_9SPHN</name>
<dbReference type="PANTHER" id="PTHR43133:SF63">
    <property type="entry name" value="RNA POLYMERASE SIGMA FACTOR FECI-RELATED"/>
    <property type="match status" value="1"/>
</dbReference>
<dbReference type="InterPro" id="IPR036388">
    <property type="entry name" value="WH-like_DNA-bd_sf"/>
</dbReference>
<dbReference type="SUPFAM" id="SSF88659">
    <property type="entry name" value="Sigma3 and sigma4 domains of RNA polymerase sigma factors"/>
    <property type="match status" value="1"/>
</dbReference>
<keyword evidence="4" id="KW-0804">Transcription</keyword>
<evidence type="ECO:0000256" key="1">
    <source>
        <dbReference type="ARBA" id="ARBA00010641"/>
    </source>
</evidence>
<reference evidence="7 8" key="1">
    <citation type="submission" date="2016-01" db="EMBL/GenBank/DDBJ databases">
        <title>Complete genome and mega plasmid sequence of Sphingomonas panacis DCY99 elicits systemic resistance in rice to Xanthomonas oryzae.</title>
        <authorList>
            <person name="Kim Y.J."/>
            <person name="Yang D.C."/>
            <person name="Sing P."/>
        </authorList>
    </citation>
    <scope>NUCLEOTIDE SEQUENCE [LARGE SCALE GENOMIC DNA]</scope>
    <source>
        <strain evidence="7 8">DCY99</strain>
        <plasmid evidence="8">Plasmid</plasmid>
    </source>
</reference>
<dbReference type="Pfam" id="PF08281">
    <property type="entry name" value="Sigma70_r4_2"/>
    <property type="match status" value="1"/>
</dbReference>
<evidence type="ECO:0000313" key="8">
    <source>
        <dbReference type="Proteomes" id="UP000094256"/>
    </source>
</evidence>
<dbReference type="NCBIfam" id="TIGR02937">
    <property type="entry name" value="sigma70-ECF"/>
    <property type="match status" value="1"/>
</dbReference>
<dbReference type="GO" id="GO:0006352">
    <property type="term" value="P:DNA-templated transcription initiation"/>
    <property type="evidence" value="ECO:0007669"/>
    <property type="project" value="InterPro"/>
</dbReference>
<dbReference type="InterPro" id="IPR013324">
    <property type="entry name" value="RNA_pol_sigma_r3/r4-like"/>
</dbReference>
<dbReference type="InterPro" id="IPR039425">
    <property type="entry name" value="RNA_pol_sigma-70-like"/>
</dbReference>
<evidence type="ECO:0000256" key="4">
    <source>
        <dbReference type="ARBA" id="ARBA00023163"/>
    </source>
</evidence>
<evidence type="ECO:0000256" key="3">
    <source>
        <dbReference type="ARBA" id="ARBA00023082"/>
    </source>
</evidence>
<dbReference type="EMBL" id="CP014169">
    <property type="protein sequence ID" value="AOH87327.1"/>
    <property type="molecule type" value="Genomic_DNA"/>
</dbReference>
<dbReference type="GO" id="GO:0016987">
    <property type="term" value="F:sigma factor activity"/>
    <property type="evidence" value="ECO:0007669"/>
    <property type="project" value="UniProtKB-KW"/>
</dbReference>
<sequence>MQPNQRRPERASPEDLDAVYRREGPKLTRYFRSRVRENDEAADLVQEAFARLAGFMARSPLSQPAPYLQRIARNLLFDRSKSQERRLAPFRVQFGEGVDPGVAPEQTLQIEAGDVMRVYRRALGELPDKTRDVFLLHRVEELTYKDIAHRLGLSIPTVQYHVARALSHIDAALERE</sequence>
<accession>A0A1B3ZIS2</accession>